<dbReference type="EMBL" id="OV696702">
    <property type="protein sequence ID" value="CAH1249622.1"/>
    <property type="molecule type" value="Genomic_DNA"/>
</dbReference>
<sequence>MLTQLNVKSALQDMTTEITEDSGWKLIDHSVEERKADSERIRQRHAEIGSFFDMLPKKANGHPVNQATANLGVKR</sequence>
<evidence type="ECO:0000313" key="1">
    <source>
        <dbReference type="EMBL" id="CAH1249622.1"/>
    </source>
</evidence>
<evidence type="ECO:0000313" key="2">
    <source>
        <dbReference type="Proteomes" id="UP000838412"/>
    </source>
</evidence>
<keyword evidence="2" id="KW-1185">Reference proteome</keyword>
<accession>A0A8K0EI12</accession>
<organism evidence="1 2">
    <name type="scientific">Branchiostoma lanceolatum</name>
    <name type="common">Common lancelet</name>
    <name type="synonym">Amphioxus lanceolatum</name>
    <dbReference type="NCBI Taxonomy" id="7740"/>
    <lineage>
        <taxon>Eukaryota</taxon>
        <taxon>Metazoa</taxon>
        <taxon>Chordata</taxon>
        <taxon>Cephalochordata</taxon>
        <taxon>Leptocardii</taxon>
        <taxon>Amphioxiformes</taxon>
        <taxon>Branchiostomatidae</taxon>
        <taxon>Branchiostoma</taxon>
    </lineage>
</organism>
<dbReference type="Proteomes" id="UP000838412">
    <property type="component" value="Chromosome 17"/>
</dbReference>
<name>A0A8K0EI12_BRALA</name>
<proteinExistence type="predicted"/>
<dbReference type="AlphaFoldDB" id="A0A8K0EI12"/>
<gene>
    <name evidence="1" type="primary">Hypp8649</name>
    <name evidence="1" type="ORF">BLAG_LOCUS10660</name>
</gene>
<reference evidence="1" key="1">
    <citation type="submission" date="2022-01" db="EMBL/GenBank/DDBJ databases">
        <authorList>
            <person name="Braso-Vives M."/>
        </authorList>
    </citation>
    <scope>NUCLEOTIDE SEQUENCE</scope>
</reference>
<protein>
    <submittedName>
        <fullName evidence="1">Hypp8649 protein</fullName>
    </submittedName>
</protein>